<evidence type="ECO:0000256" key="1">
    <source>
        <dbReference type="SAM" id="Phobius"/>
    </source>
</evidence>
<protein>
    <submittedName>
        <fullName evidence="2">Uncharacterized protein</fullName>
    </submittedName>
</protein>
<accession>A0A6C0IH22</accession>
<keyword evidence="1" id="KW-1133">Transmembrane helix</keyword>
<feature type="transmembrane region" description="Helical" evidence="1">
    <location>
        <begin position="55"/>
        <end position="73"/>
    </location>
</feature>
<evidence type="ECO:0000313" key="2">
    <source>
        <dbReference type="EMBL" id="QHT91805.1"/>
    </source>
</evidence>
<organism evidence="2">
    <name type="scientific">viral metagenome</name>
    <dbReference type="NCBI Taxonomy" id="1070528"/>
    <lineage>
        <taxon>unclassified sequences</taxon>
        <taxon>metagenomes</taxon>
        <taxon>organismal metagenomes</taxon>
    </lineage>
</organism>
<reference evidence="2" key="1">
    <citation type="journal article" date="2020" name="Nature">
        <title>Giant virus diversity and host interactions through global metagenomics.</title>
        <authorList>
            <person name="Schulz F."/>
            <person name="Roux S."/>
            <person name="Paez-Espino D."/>
            <person name="Jungbluth S."/>
            <person name="Walsh D.A."/>
            <person name="Denef V.J."/>
            <person name="McMahon K.D."/>
            <person name="Konstantinidis K.T."/>
            <person name="Eloe-Fadrosh E.A."/>
            <person name="Kyrpides N.C."/>
            <person name="Woyke T."/>
        </authorList>
    </citation>
    <scope>NUCLEOTIDE SEQUENCE</scope>
    <source>
        <strain evidence="2">GVMAG-M-3300023184-86</strain>
    </source>
</reference>
<proteinExistence type="predicted"/>
<dbReference type="AlphaFoldDB" id="A0A6C0IH22"/>
<keyword evidence="1" id="KW-0812">Transmembrane</keyword>
<feature type="transmembrane region" description="Helical" evidence="1">
    <location>
        <begin position="112"/>
        <end position="133"/>
    </location>
</feature>
<keyword evidence="1" id="KW-0472">Membrane</keyword>
<feature type="transmembrane region" description="Helical" evidence="1">
    <location>
        <begin position="29"/>
        <end position="49"/>
    </location>
</feature>
<sequence>MLISKENKKQFYNWAVKLLKKLNIEDKSLGFVIKAIHFNIPAFLMLFMVYGSKTLNILIVLYLLSILALFYLFDGCFLTKIEKKIDGDDLTIIDPLLEFCNIDKTHENRFKISIYIFFTYFSIILFVFYLRFYSSYESTNFFDNYFDLIGYAFKYYVLSMFTTLESDNKLI</sequence>
<name>A0A6C0IH22_9ZZZZ</name>
<dbReference type="EMBL" id="MN740169">
    <property type="protein sequence ID" value="QHT91805.1"/>
    <property type="molecule type" value="Genomic_DNA"/>
</dbReference>